<dbReference type="SUPFAM" id="SSF52540">
    <property type="entry name" value="P-loop containing nucleoside triphosphate hydrolases"/>
    <property type="match status" value="1"/>
</dbReference>
<reference evidence="3 4" key="1">
    <citation type="submission" date="2020-07" db="EMBL/GenBank/DDBJ databases">
        <title>Complete genome sequence of Mycolicibacterium litorale like strain isolated from cardiac implantable electronic device infection.</title>
        <authorList>
            <person name="Fukano H."/>
            <person name="Miyama H."/>
            <person name="Hoshino Y."/>
        </authorList>
    </citation>
    <scope>NUCLEOTIDE SEQUENCE [LARGE SCALE GENOMIC DNA]</scope>
    <source>
        <strain evidence="3 4">NIIDNTM18</strain>
    </source>
</reference>
<gene>
    <name evidence="3" type="ORF">NIIDNTM18_38690</name>
</gene>
<dbReference type="SMART" id="SM00382">
    <property type="entry name" value="AAA"/>
    <property type="match status" value="1"/>
</dbReference>
<evidence type="ECO:0000259" key="2">
    <source>
        <dbReference type="SMART" id="SM00382"/>
    </source>
</evidence>
<dbReference type="Proteomes" id="UP000515734">
    <property type="component" value="Chromosome"/>
</dbReference>
<evidence type="ECO:0000256" key="1">
    <source>
        <dbReference type="SAM" id="MobiDB-lite"/>
    </source>
</evidence>
<protein>
    <submittedName>
        <fullName evidence="3">ATPase AAA</fullName>
    </submittedName>
</protein>
<feature type="domain" description="AAA+ ATPase" evidence="2">
    <location>
        <begin position="23"/>
        <end position="251"/>
    </location>
</feature>
<dbReference type="InterPro" id="IPR003593">
    <property type="entry name" value="AAA+_ATPase"/>
</dbReference>
<feature type="region of interest" description="Disordered" evidence="1">
    <location>
        <begin position="681"/>
        <end position="702"/>
    </location>
</feature>
<dbReference type="InterPro" id="IPR027417">
    <property type="entry name" value="P-loop_NTPase"/>
</dbReference>
<name>A0A6S6PA94_9MYCO</name>
<evidence type="ECO:0000313" key="3">
    <source>
        <dbReference type="EMBL" id="BCI54591.1"/>
    </source>
</evidence>
<dbReference type="RefSeq" id="WP_185292487.1">
    <property type="nucleotide sequence ID" value="NZ_AP023287.1"/>
</dbReference>
<sequence length="702" mass="72596">MSVDWVVAPHGPALESIEAGVRSRSGAAVIGPAGVGKTALLRAAAERLGPAASVTGTASNAVLPLGAFGHLVDVPDTGKTAAVLRAAREALRDRLLVVDDAHLLDPLSATLLYQLALTGTARLVVSVAAGVPVPARVAALWEDDLLARIELHPPGHDDARVAAQVESFIADLAPAARHALEYLAVCDPLPLADLTALAGQASVTAATDAGAVTVDQDLARPGHPLFVDAVRDLMGGPELRRLRSEVVGRMAVARPAGVLQRLRAVALALDSDHDVPAAELTAAAEEALRLGDLVLSERLARAALQASGDLRARLALGYALGWQGRGRDADEVLAGVDDTTLDEAELIAWALPCAANRFWMLSEPERATAFLRTVRGRIVSPSAATRIDALSATFAMNAGTPGRAVEIAAAVLDSGHADDTAVGWAAAAAALSCARMGRFFEVDALAERAAAAHHPGLLRFTSGFGQTTALMMSGALDRAHELARRLTEFAELQQPGRAIGEVLIADVLIARGDVDDAVTLLRDAATALAPTGYSWGPLAWMLSAQALGQQGLAVEAGKALARAESRHGLKSMLFAPELALGRAWTMSARRDTHAAVAAARDAARTAERGGQLAVALRALHTAARLGDPRAADHMARLGLDGEFGRIALAHARALTASDAAGLDEAAAAFAGLGWQGAAADASRQAEAVRRRKLPPRGPSAGP</sequence>
<dbReference type="PRINTS" id="PR00830">
    <property type="entry name" value="ENDOLAPTASE"/>
</dbReference>
<organism evidence="3 4">
    <name type="scientific">Mycolicibacterium litorale</name>
    <dbReference type="NCBI Taxonomy" id="758802"/>
    <lineage>
        <taxon>Bacteria</taxon>
        <taxon>Bacillati</taxon>
        <taxon>Actinomycetota</taxon>
        <taxon>Actinomycetes</taxon>
        <taxon>Mycobacteriales</taxon>
        <taxon>Mycobacteriaceae</taxon>
        <taxon>Mycolicibacterium</taxon>
    </lineage>
</organism>
<accession>A0A6S6PA94</accession>
<evidence type="ECO:0000313" key="4">
    <source>
        <dbReference type="Proteomes" id="UP000515734"/>
    </source>
</evidence>
<dbReference type="AlphaFoldDB" id="A0A6S6PA94"/>
<dbReference type="EMBL" id="AP023287">
    <property type="protein sequence ID" value="BCI54591.1"/>
    <property type="molecule type" value="Genomic_DNA"/>
</dbReference>
<dbReference type="Gene3D" id="3.40.50.300">
    <property type="entry name" value="P-loop containing nucleotide triphosphate hydrolases"/>
    <property type="match status" value="1"/>
</dbReference>
<proteinExistence type="predicted"/>